<feature type="compositionally biased region" description="Basic and acidic residues" evidence="1">
    <location>
        <begin position="84"/>
        <end position="100"/>
    </location>
</feature>
<name>A0A8J5CTT8_CHIOP</name>
<evidence type="ECO:0000313" key="2">
    <source>
        <dbReference type="EMBL" id="KAG0721639.1"/>
    </source>
</evidence>
<dbReference type="AlphaFoldDB" id="A0A8J5CTT8"/>
<reference evidence="2" key="1">
    <citation type="submission" date="2020-07" db="EMBL/GenBank/DDBJ databases">
        <title>The High-quality genome of the commercially important snow crab, Chionoecetes opilio.</title>
        <authorList>
            <person name="Jeong J.-H."/>
            <person name="Ryu S."/>
        </authorList>
    </citation>
    <scope>NUCLEOTIDE SEQUENCE</scope>
    <source>
        <strain evidence="2">MADBK_172401_WGS</strain>
        <tissue evidence="2">Digestive gland</tissue>
    </source>
</reference>
<proteinExistence type="predicted"/>
<organism evidence="2 3">
    <name type="scientific">Chionoecetes opilio</name>
    <name type="common">Atlantic snow crab</name>
    <name type="synonym">Cancer opilio</name>
    <dbReference type="NCBI Taxonomy" id="41210"/>
    <lineage>
        <taxon>Eukaryota</taxon>
        <taxon>Metazoa</taxon>
        <taxon>Ecdysozoa</taxon>
        <taxon>Arthropoda</taxon>
        <taxon>Crustacea</taxon>
        <taxon>Multicrustacea</taxon>
        <taxon>Malacostraca</taxon>
        <taxon>Eumalacostraca</taxon>
        <taxon>Eucarida</taxon>
        <taxon>Decapoda</taxon>
        <taxon>Pleocyemata</taxon>
        <taxon>Brachyura</taxon>
        <taxon>Eubrachyura</taxon>
        <taxon>Majoidea</taxon>
        <taxon>Majidae</taxon>
        <taxon>Chionoecetes</taxon>
    </lineage>
</organism>
<protein>
    <submittedName>
        <fullName evidence="2">Uncharacterized protein</fullName>
    </submittedName>
</protein>
<keyword evidence="3" id="KW-1185">Reference proteome</keyword>
<evidence type="ECO:0000256" key="1">
    <source>
        <dbReference type="SAM" id="MobiDB-lite"/>
    </source>
</evidence>
<comment type="caution">
    <text evidence="2">The sequence shown here is derived from an EMBL/GenBank/DDBJ whole genome shotgun (WGS) entry which is preliminary data.</text>
</comment>
<dbReference type="Proteomes" id="UP000770661">
    <property type="component" value="Unassembled WGS sequence"/>
</dbReference>
<gene>
    <name evidence="2" type="ORF">GWK47_046072</name>
</gene>
<evidence type="ECO:0000313" key="3">
    <source>
        <dbReference type="Proteomes" id="UP000770661"/>
    </source>
</evidence>
<dbReference type="EMBL" id="JACEEZ010010759">
    <property type="protein sequence ID" value="KAG0721639.1"/>
    <property type="molecule type" value="Genomic_DNA"/>
</dbReference>
<accession>A0A8J5CTT8</accession>
<sequence>MGIPNANFSRVPLVHIRNLSTHCLHMGSRSGDPNIPLLPAYPSQPCLSYHERPVSRYFLSSYWCESPLDAQYIASTSPLQSFDGRSDHALTPSDHNDRHPGSQPAWQRDSPRFSPASPSRQNYALTSGAPQFAPSLSLLGGPRPPPRRTAWRPGPPPQACKPLPGSTGAPRPASIPAQPGGEETRGGWKLLCPE</sequence>
<feature type="compositionally biased region" description="Polar residues" evidence="1">
    <location>
        <begin position="116"/>
        <end position="129"/>
    </location>
</feature>
<feature type="region of interest" description="Disordered" evidence="1">
    <location>
        <begin position="83"/>
        <end position="194"/>
    </location>
</feature>